<dbReference type="Pfam" id="PF04770">
    <property type="entry name" value="ZF-HD_dimer"/>
    <property type="match status" value="1"/>
</dbReference>
<feature type="compositionally biased region" description="Basic residues" evidence="11">
    <location>
        <begin position="74"/>
        <end position="83"/>
    </location>
</feature>
<dbReference type="FunFam" id="1.10.10.60:FF:000257">
    <property type="entry name" value="Zinc-finger homeodomain protein 2"/>
    <property type="match status" value="1"/>
</dbReference>
<name>A0A200R7P2_MACCD</name>
<keyword evidence="3" id="KW-0863">Zinc-finger</keyword>
<dbReference type="GO" id="GO:0003700">
    <property type="term" value="F:DNA-binding transcription factor activity"/>
    <property type="evidence" value="ECO:0007669"/>
    <property type="project" value="TreeGrafter"/>
</dbReference>
<evidence type="ECO:0000256" key="5">
    <source>
        <dbReference type="ARBA" id="ARBA00023015"/>
    </source>
</evidence>
<evidence type="ECO:0000256" key="6">
    <source>
        <dbReference type="ARBA" id="ARBA00023125"/>
    </source>
</evidence>
<dbReference type="OMA" id="NKHAMKK"/>
<gene>
    <name evidence="14" type="ORF">BVC80_1831g305</name>
</gene>
<dbReference type="EMBL" id="MVGT01000435">
    <property type="protein sequence ID" value="OVA18737.1"/>
    <property type="molecule type" value="Genomic_DNA"/>
</dbReference>
<keyword evidence="15" id="KW-1185">Reference proteome</keyword>
<dbReference type="GO" id="GO:0005634">
    <property type="term" value="C:nucleus"/>
    <property type="evidence" value="ECO:0007669"/>
    <property type="project" value="UniProtKB-SubCell"/>
</dbReference>
<dbReference type="AlphaFoldDB" id="A0A200R7P2"/>
<feature type="region of interest" description="Disordered" evidence="11">
    <location>
        <begin position="1"/>
        <end position="99"/>
    </location>
</feature>
<evidence type="ECO:0000313" key="15">
    <source>
        <dbReference type="Proteomes" id="UP000195402"/>
    </source>
</evidence>
<evidence type="ECO:0000259" key="13">
    <source>
        <dbReference type="PROSITE" id="PS51523"/>
    </source>
</evidence>
<feature type="domain" description="Homeobox" evidence="12">
    <location>
        <begin position="286"/>
        <end position="350"/>
    </location>
</feature>
<dbReference type="Proteomes" id="UP000195402">
    <property type="component" value="Unassembled WGS sequence"/>
</dbReference>
<feature type="domain" description="ZF-HD dimerization-type" evidence="13">
    <location>
        <begin position="133"/>
        <end position="182"/>
    </location>
</feature>
<evidence type="ECO:0000256" key="8">
    <source>
        <dbReference type="ARBA" id="ARBA00023163"/>
    </source>
</evidence>
<reference evidence="14 15" key="1">
    <citation type="journal article" date="2017" name="Mol. Plant">
        <title>The Genome of Medicinal Plant Macleaya cordata Provides New Insights into Benzylisoquinoline Alkaloids Metabolism.</title>
        <authorList>
            <person name="Liu X."/>
            <person name="Liu Y."/>
            <person name="Huang P."/>
            <person name="Ma Y."/>
            <person name="Qing Z."/>
            <person name="Tang Q."/>
            <person name="Cao H."/>
            <person name="Cheng P."/>
            <person name="Zheng Y."/>
            <person name="Yuan Z."/>
            <person name="Zhou Y."/>
            <person name="Liu J."/>
            <person name="Tang Z."/>
            <person name="Zhuo Y."/>
            <person name="Zhang Y."/>
            <person name="Yu L."/>
            <person name="Huang J."/>
            <person name="Yang P."/>
            <person name="Peng Q."/>
            <person name="Zhang J."/>
            <person name="Jiang W."/>
            <person name="Zhang Z."/>
            <person name="Lin K."/>
            <person name="Ro D.K."/>
            <person name="Chen X."/>
            <person name="Xiong X."/>
            <person name="Shang Y."/>
            <person name="Huang S."/>
            <person name="Zeng J."/>
        </authorList>
    </citation>
    <scope>NUCLEOTIDE SEQUENCE [LARGE SCALE GENOMIC DNA]</scope>
    <source>
        <strain evidence="15">cv. BLH2017</strain>
        <tissue evidence="14">Root</tissue>
    </source>
</reference>
<dbReference type="STRING" id="56857.A0A200R7P2"/>
<dbReference type="GO" id="GO:0008270">
    <property type="term" value="F:zinc ion binding"/>
    <property type="evidence" value="ECO:0007669"/>
    <property type="project" value="UniProtKB-KW"/>
</dbReference>
<dbReference type="InterPro" id="IPR006455">
    <property type="entry name" value="Homeodomain_ZF_HD"/>
</dbReference>
<dbReference type="InterPro" id="IPR001356">
    <property type="entry name" value="HD"/>
</dbReference>
<evidence type="ECO:0000256" key="4">
    <source>
        <dbReference type="ARBA" id="ARBA00022833"/>
    </source>
</evidence>
<evidence type="ECO:0000256" key="1">
    <source>
        <dbReference type="ARBA" id="ARBA00004123"/>
    </source>
</evidence>
<evidence type="ECO:0000256" key="10">
    <source>
        <dbReference type="PROSITE-ProRule" id="PRU00108"/>
    </source>
</evidence>
<dbReference type="PANTHER" id="PTHR31948:SF60">
    <property type="entry name" value="ZINC-FINGER HOMEODOMAIN PROTEIN 5"/>
    <property type="match status" value="1"/>
</dbReference>
<feature type="compositionally biased region" description="Polar residues" evidence="11">
    <location>
        <begin position="16"/>
        <end position="26"/>
    </location>
</feature>
<evidence type="ECO:0000259" key="12">
    <source>
        <dbReference type="PROSITE" id="PS50071"/>
    </source>
</evidence>
<dbReference type="FunCoup" id="A0A200R7P2">
    <property type="interactions" value="123"/>
</dbReference>
<feature type="compositionally biased region" description="Low complexity" evidence="11">
    <location>
        <begin position="30"/>
        <end position="41"/>
    </location>
</feature>
<protein>
    <submittedName>
        <fullName evidence="14">Homeobox domain</fullName>
    </submittedName>
</protein>
<dbReference type="NCBIfam" id="TIGR01565">
    <property type="entry name" value="homeo_ZF_HD"/>
    <property type="match status" value="1"/>
</dbReference>
<accession>A0A200R7P2</accession>
<evidence type="ECO:0000256" key="9">
    <source>
        <dbReference type="ARBA" id="ARBA00023242"/>
    </source>
</evidence>
<keyword evidence="2" id="KW-0479">Metal-binding</keyword>
<proteinExistence type="predicted"/>
<sequence>MELRGQDKRSIGGLMPSSSSVYNNPSLREPSFSTTSVISSPSGGGGGERRRDGTGNNNNNNGATTLNPTQTLDHHHHHHHRQQPVREPVDPPDPDPVPVSIAVVGAPSSPVAGGSTTPRTTSNVIKSTSTVRYRECLKNHAASIGGHVVDGCGEFMPSGEEGTRESLKCAACDCHRNFHRKEVDGEPQSGPNCYYCYNPNKADRGSRVPPPLTAPPTLIPAPLQQHQNKFQFGLPPTSPPSGPIQPMMMAFGGGGGGATESSSEELNVFHSSGHGMGQPPPPSFGSSKKRFRTKFSQEQKEKMLEFAEKIGWRIQKQDEAEVQQFCAEVGVKRQVLKVWMHNNKHAMKKKEL</sequence>
<evidence type="ECO:0000256" key="11">
    <source>
        <dbReference type="SAM" id="MobiDB-lite"/>
    </source>
</evidence>
<dbReference type="PANTHER" id="PTHR31948">
    <property type="entry name" value="ZINC-FINGER HOMEODOMAIN PROTEIN 2"/>
    <property type="match status" value="1"/>
</dbReference>
<comment type="caution">
    <text evidence="14">The sequence shown here is derived from an EMBL/GenBank/DDBJ whole genome shotgun (WGS) entry which is preliminary data.</text>
</comment>
<keyword evidence="4" id="KW-0862">Zinc</keyword>
<dbReference type="GO" id="GO:0000976">
    <property type="term" value="F:transcription cis-regulatory region binding"/>
    <property type="evidence" value="ECO:0007669"/>
    <property type="project" value="TreeGrafter"/>
</dbReference>
<feature type="DNA-binding region" description="Homeobox" evidence="10">
    <location>
        <begin position="288"/>
        <end position="351"/>
    </location>
</feature>
<comment type="subcellular location">
    <subcellularLocation>
        <location evidence="1 10">Nucleus</location>
    </subcellularLocation>
</comment>
<evidence type="ECO:0000256" key="2">
    <source>
        <dbReference type="ARBA" id="ARBA00022723"/>
    </source>
</evidence>
<keyword evidence="7 10" id="KW-0371">Homeobox</keyword>
<dbReference type="GO" id="GO:0050793">
    <property type="term" value="P:regulation of developmental process"/>
    <property type="evidence" value="ECO:0007669"/>
    <property type="project" value="TreeGrafter"/>
</dbReference>
<dbReference type="PROSITE" id="PS51523">
    <property type="entry name" value="ZF_HD_DIMER"/>
    <property type="match status" value="1"/>
</dbReference>
<keyword evidence="5" id="KW-0805">Transcription regulation</keyword>
<evidence type="ECO:0000256" key="3">
    <source>
        <dbReference type="ARBA" id="ARBA00022771"/>
    </source>
</evidence>
<keyword evidence="8" id="KW-0804">Transcription</keyword>
<dbReference type="NCBIfam" id="TIGR01566">
    <property type="entry name" value="ZF_HD_prot_N"/>
    <property type="match status" value="1"/>
</dbReference>
<dbReference type="InterPro" id="IPR006456">
    <property type="entry name" value="ZF_HD_homeobox_Cys/His_dimer"/>
</dbReference>
<dbReference type="PROSITE" id="PS50071">
    <property type="entry name" value="HOMEOBOX_2"/>
    <property type="match status" value="1"/>
</dbReference>
<evidence type="ECO:0000313" key="14">
    <source>
        <dbReference type="EMBL" id="OVA18737.1"/>
    </source>
</evidence>
<dbReference type="SUPFAM" id="SSF46689">
    <property type="entry name" value="Homeodomain-like"/>
    <property type="match status" value="1"/>
</dbReference>
<keyword evidence="9 10" id="KW-0539">Nucleus</keyword>
<feature type="compositionally biased region" description="Basic and acidic residues" evidence="11">
    <location>
        <begin position="1"/>
        <end position="10"/>
    </location>
</feature>
<keyword evidence="6 10" id="KW-0238">DNA-binding</keyword>
<organism evidence="14 15">
    <name type="scientific">Macleaya cordata</name>
    <name type="common">Five-seeded plume-poppy</name>
    <name type="synonym">Bocconia cordata</name>
    <dbReference type="NCBI Taxonomy" id="56857"/>
    <lineage>
        <taxon>Eukaryota</taxon>
        <taxon>Viridiplantae</taxon>
        <taxon>Streptophyta</taxon>
        <taxon>Embryophyta</taxon>
        <taxon>Tracheophyta</taxon>
        <taxon>Spermatophyta</taxon>
        <taxon>Magnoliopsida</taxon>
        <taxon>Ranunculales</taxon>
        <taxon>Papaveraceae</taxon>
        <taxon>Papaveroideae</taxon>
        <taxon>Macleaya</taxon>
    </lineage>
</organism>
<dbReference type="Gene3D" id="1.10.10.60">
    <property type="entry name" value="Homeodomain-like"/>
    <property type="match status" value="1"/>
</dbReference>
<evidence type="ECO:0000256" key="7">
    <source>
        <dbReference type="ARBA" id="ARBA00023155"/>
    </source>
</evidence>
<feature type="compositionally biased region" description="Low complexity" evidence="11">
    <location>
        <begin position="54"/>
        <end position="69"/>
    </location>
</feature>
<dbReference type="InParanoid" id="A0A200R7P2"/>
<dbReference type="OrthoDB" id="1910053at2759"/>
<dbReference type="InterPro" id="IPR009057">
    <property type="entry name" value="Homeodomain-like_sf"/>
</dbReference>